<organism evidence="1 2">
    <name type="scientific">Dryococelus australis</name>
    <dbReference type="NCBI Taxonomy" id="614101"/>
    <lineage>
        <taxon>Eukaryota</taxon>
        <taxon>Metazoa</taxon>
        <taxon>Ecdysozoa</taxon>
        <taxon>Arthropoda</taxon>
        <taxon>Hexapoda</taxon>
        <taxon>Insecta</taxon>
        <taxon>Pterygota</taxon>
        <taxon>Neoptera</taxon>
        <taxon>Polyneoptera</taxon>
        <taxon>Phasmatodea</taxon>
        <taxon>Verophasmatodea</taxon>
        <taxon>Anareolatae</taxon>
        <taxon>Phasmatidae</taxon>
        <taxon>Eurycanthinae</taxon>
        <taxon>Dryococelus</taxon>
    </lineage>
</organism>
<keyword evidence="2" id="KW-1185">Reference proteome</keyword>
<evidence type="ECO:0000313" key="1">
    <source>
        <dbReference type="EMBL" id="KAJ8887462.1"/>
    </source>
</evidence>
<name>A0ABQ9HSU2_9NEOP</name>
<gene>
    <name evidence="1" type="ORF">PR048_013677</name>
</gene>
<comment type="caution">
    <text evidence="1">The sequence shown here is derived from an EMBL/GenBank/DDBJ whole genome shotgun (WGS) entry which is preliminary data.</text>
</comment>
<accession>A0ABQ9HSU2</accession>
<dbReference type="Proteomes" id="UP001159363">
    <property type="component" value="Chromosome X"/>
</dbReference>
<reference evidence="1 2" key="1">
    <citation type="submission" date="2023-02" db="EMBL/GenBank/DDBJ databases">
        <title>LHISI_Scaffold_Assembly.</title>
        <authorList>
            <person name="Stuart O.P."/>
            <person name="Cleave R."/>
            <person name="Magrath M.J.L."/>
            <person name="Mikheyev A.S."/>
        </authorList>
    </citation>
    <scope>NUCLEOTIDE SEQUENCE [LARGE SCALE GENOMIC DNA]</scope>
    <source>
        <strain evidence="1">Daus_M_001</strain>
        <tissue evidence="1">Leg muscle</tissue>
    </source>
</reference>
<protein>
    <submittedName>
        <fullName evidence="1">Uncharacterized protein</fullName>
    </submittedName>
</protein>
<dbReference type="EMBL" id="JARBHB010000004">
    <property type="protein sequence ID" value="KAJ8887462.1"/>
    <property type="molecule type" value="Genomic_DNA"/>
</dbReference>
<evidence type="ECO:0000313" key="2">
    <source>
        <dbReference type="Proteomes" id="UP001159363"/>
    </source>
</evidence>
<sequence>MKRGQFSILKFVTRKSLNLDHMDEPTITPSTTGIEVTASASMEDLSYRPNGNGKSMEFQDISSSLDSTIEKYDLGKFYHPDNSTLKMKQQDNRQRLILIVETILLCARQEIPFQGTNDSRPIDMDGTKPD</sequence>
<proteinExistence type="predicted"/>